<evidence type="ECO:0000256" key="4">
    <source>
        <dbReference type="ARBA" id="ARBA00023069"/>
    </source>
</evidence>
<keyword evidence="4" id="KW-0969">Cilium</keyword>
<organism evidence="7 8">
    <name type="scientific">Archangium gephyra</name>
    <dbReference type="NCBI Taxonomy" id="48"/>
    <lineage>
        <taxon>Bacteria</taxon>
        <taxon>Pseudomonadati</taxon>
        <taxon>Myxococcota</taxon>
        <taxon>Myxococcia</taxon>
        <taxon>Myxococcales</taxon>
        <taxon>Cystobacterineae</taxon>
        <taxon>Archangiaceae</taxon>
        <taxon>Archangium</taxon>
    </lineage>
</organism>
<comment type="subcellular location">
    <subcellularLocation>
        <location evidence="1">Cell projection</location>
        <location evidence="1">Cilium</location>
    </subcellularLocation>
    <subcellularLocation>
        <location evidence="2">Cytoplasm</location>
    </subcellularLocation>
</comment>
<proteinExistence type="predicted"/>
<keyword evidence="5" id="KW-0966">Cell projection</keyword>
<evidence type="ECO:0000313" key="7">
    <source>
        <dbReference type="EMBL" id="PZR12351.1"/>
    </source>
</evidence>
<evidence type="ECO:0000256" key="5">
    <source>
        <dbReference type="ARBA" id="ARBA00023273"/>
    </source>
</evidence>
<dbReference type="EMBL" id="QFQP01000012">
    <property type="protein sequence ID" value="PZR12351.1"/>
    <property type="molecule type" value="Genomic_DNA"/>
</dbReference>
<evidence type="ECO:0000256" key="3">
    <source>
        <dbReference type="ARBA" id="ARBA00022490"/>
    </source>
</evidence>
<evidence type="ECO:0000256" key="1">
    <source>
        <dbReference type="ARBA" id="ARBA00004138"/>
    </source>
</evidence>
<accession>A0A2W5VPJ2</accession>
<dbReference type="InterPro" id="IPR053879">
    <property type="entry name" value="HYDIN_VesB_CFA65-like_Ig"/>
</dbReference>
<reference evidence="7 8" key="1">
    <citation type="submission" date="2017-08" db="EMBL/GenBank/DDBJ databases">
        <title>Infants hospitalized years apart are colonized by the same room-sourced microbial strains.</title>
        <authorList>
            <person name="Brooks B."/>
            <person name="Olm M.R."/>
            <person name="Firek B.A."/>
            <person name="Baker R."/>
            <person name="Thomas B.C."/>
            <person name="Morowitz M.J."/>
            <person name="Banfield J.F."/>
        </authorList>
    </citation>
    <scope>NUCLEOTIDE SEQUENCE [LARGE SCALE GENOMIC DNA]</scope>
    <source>
        <strain evidence="7">S2_003_000_R2_14</strain>
    </source>
</reference>
<evidence type="ECO:0000259" key="6">
    <source>
        <dbReference type="Pfam" id="PF22544"/>
    </source>
</evidence>
<comment type="caution">
    <text evidence="7">The sequence shown here is derived from an EMBL/GenBank/DDBJ whole genome shotgun (WGS) entry which is preliminary data.</text>
</comment>
<evidence type="ECO:0000256" key="2">
    <source>
        <dbReference type="ARBA" id="ARBA00004496"/>
    </source>
</evidence>
<protein>
    <recommendedName>
        <fullName evidence="6">HYDIN/VesB/CFA65-like Ig-like domain-containing protein</fullName>
    </recommendedName>
</protein>
<dbReference type="Gene3D" id="2.60.40.10">
    <property type="entry name" value="Immunoglobulins"/>
    <property type="match status" value="1"/>
</dbReference>
<keyword evidence="3" id="KW-0963">Cytoplasm</keyword>
<evidence type="ECO:0000313" key="8">
    <source>
        <dbReference type="Proteomes" id="UP000249061"/>
    </source>
</evidence>
<name>A0A2W5VPJ2_9BACT</name>
<gene>
    <name evidence="7" type="ORF">DI536_15730</name>
</gene>
<dbReference type="InterPro" id="IPR013783">
    <property type="entry name" value="Ig-like_fold"/>
</dbReference>
<feature type="domain" description="HYDIN/VesB/CFA65-like Ig-like" evidence="6">
    <location>
        <begin position="46"/>
        <end position="125"/>
    </location>
</feature>
<dbReference type="Proteomes" id="UP000249061">
    <property type="component" value="Unassembled WGS sequence"/>
</dbReference>
<dbReference type="AlphaFoldDB" id="A0A2W5VPJ2"/>
<sequence>MKYLAVVVFAGCATVQRPQPSLQLPLRMWRLLCVVMLVGCSPGRASISVDTTRLDFGSVSACHVATRSFSIRNDAAEAVTLTLADVDDFTVVPSGELTIEPGGTQSIEVSFDGAQVNESREVTLVIRHLDEVVAQVTLAARWTGYSFALSFYFFGEVAVGDELLSAPLDIPATAFDTLAEPGFFIDLSNPPRLRFSPTEERSYSARVTVPEENECPGYASFTGVGVTALRANLLRLVSDGGVADGTVTFINRATREVQLTDLDAGDEFVLAATSLTVPPALRERGLLMPSNATLDVRWTPRDGGTTTGTLTMTTDLARQPTFSVAIHGTAP</sequence>
<dbReference type="Pfam" id="PF22544">
    <property type="entry name" value="HYDIN_VesB_CFA65-like_Ig"/>
    <property type="match status" value="1"/>
</dbReference>
<dbReference type="GO" id="GO:0005737">
    <property type="term" value="C:cytoplasm"/>
    <property type="evidence" value="ECO:0007669"/>
    <property type="project" value="UniProtKB-SubCell"/>
</dbReference>